<reference evidence="2 3" key="1">
    <citation type="submission" date="2021-02" db="EMBL/GenBank/DDBJ databases">
        <title>Genome assembly of Pseudopithomyces chartarum.</title>
        <authorList>
            <person name="Jauregui R."/>
            <person name="Singh J."/>
            <person name="Voisey C."/>
        </authorList>
    </citation>
    <scope>NUCLEOTIDE SEQUENCE [LARGE SCALE GENOMIC DNA]</scope>
    <source>
        <strain evidence="2 3">AGR01</strain>
    </source>
</reference>
<organism evidence="2 3">
    <name type="scientific">Pseudopithomyces chartarum</name>
    <dbReference type="NCBI Taxonomy" id="1892770"/>
    <lineage>
        <taxon>Eukaryota</taxon>
        <taxon>Fungi</taxon>
        <taxon>Dikarya</taxon>
        <taxon>Ascomycota</taxon>
        <taxon>Pezizomycotina</taxon>
        <taxon>Dothideomycetes</taxon>
        <taxon>Pleosporomycetidae</taxon>
        <taxon>Pleosporales</taxon>
        <taxon>Massarineae</taxon>
        <taxon>Didymosphaeriaceae</taxon>
        <taxon>Pseudopithomyces</taxon>
    </lineage>
</organism>
<feature type="region of interest" description="Disordered" evidence="1">
    <location>
        <begin position="1"/>
        <end position="108"/>
    </location>
</feature>
<keyword evidence="3" id="KW-1185">Reference proteome</keyword>
<feature type="region of interest" description="Disordered" evidence="1">
    <location>
        <begin position="135"/>
        <end position="157"/>
    </location>
</feature>
<gene>
    <name evidence="2" type="ORF">GRF29_96g208373</name>
</gene>
<dbReference type="AlphaFoldDB" id="A0AAN6LXZ1"/>
<evidence type="ECO:0000313" key="3">
    <source>
        <dbReference type="Proteomes" id="UP001280581"/>
    </source>
</evidence>
<feature type="compositionally biased region" description="Basic and acidic residues" evidence="1">
    <location>
        <begin position="46"/>
        <end position="55"/>
    </location>
</feature>
<name>A0AAN6LXZ1_9PLEO</name>
<comment type="caution">
    <text evidence="2">The sequence shown here is derived from an EMBL/GenBank/DDBJ whole genome shotgun (WGS) entry which is preliminary data.</text>
</comment>
<evidence type="ECO:0000256" key="1">
    <source>
        <dbReference type="SAM" id="MobiDB-lite"/>
    </source>
</evidence>
<sequence>MHQHKIRVRVPHDGPTQQENPQGAPQPHELEGPHGEPGADVAAADARVEDDHLAGDGDDAEDAGHFEGVEDAVETGAEEGEPDDGGGDVEGAHGWGLGEGWARLRDGDVVGWGGKEAGVGGREYECIEDRLCLPHGKSGNPGNPPNEVATVAQHQRV</sequence>
<evidence type="ECO:0000313" key="2">
    <source>
        <dbReference type="EMBL" id="KAK3207734.1"/>
    </source>
</evidence>
<dbReference type="Proteomes" id="UP001280581">
    <property type="component" value="Unassembled WGS sequence"/>
</dbReference>
<dbReference type="EMBL" id="WVTA01000008">
    <property type="protein sequence ID" value="KAK3207734.1"/>
    <property type="molecule type" value="Genomic_DNA"/>
</dbReference>
<protein>
    <submittedName>
        <fullName evidence="2">Uncharacterized protein</fullName>
    </submittedName>
</protein>
<feature type="compositionally biased region" description="Acidic residues" evidence="1">
    <location>
        <begin position="69"/>
        <end position="87"/>
    </location>
</feature>
<proteinExistence type="predicted"/>
<accession>A0AAN6LXZ1</accession>